<evidence type="ECO:0000313" key="10">
    <source>
        <dbReference type="EnsemblMetazoa" id="GAUT048707-PA"/>
    </source>
</evidence>
<reference evidence="10" key="1">
    <citation type="submission" date="2020-05" db="UniProtKB">
        <authorList>
            <consortium name="EnsemblMetazoa"/>
        </authorList>
    </citation>
    <scope>IDENTIFICATION</scope>
    <source>
        <strain evidence="10">TTRI</strain>
    </source>
</reference>
<dbReference type="PROSITE" id="PS01180">
    <property type="entry name" value="CUB"/>
    <property type="match status" value="1"/>
</dbReference>
<name>A0A1A9VV57_GLOAU</name>
<dbReference type="InterPro" id="IPR018114">
    <property type="entry name" value="TRYPSIN_HIS"/>
</dbReference>
<dbReference type="EnsemblMetazoa" id="GAUT048707-RA">
    <property type="protein sequence ID" value="GAUT048707-PA"/>
    <property type="gene ID" value="GAUT048707"/>
</dbReference>
<dbReference type="GO" id="GO:0005576">
    <property type="term" value="C:extracellular region"/>
    <property type="evidence" value="ECO:0007669"/>
    <property type="project" value="UniProtKB-SubCell"/>
</dbReference>
<dbReference type="AlphaFoldDB" id="A0A1A9VV57"/>
<dbReference type="InterPro" id="IPR009003">
    <property type="entry name" value="Peptidase_S1_PA"/>
</dbReference>
<evidence type="ECO:0000256" key="6">
    <source>
        <dbReference type="ARBA" id="ARBA00023157"/>
    </source>
</evidence>
<evidence type="ECO:0000256" key="4">
    <source>
        <dbReference type="ARBA" id="ARBA00022801"/>
    </source>
</evidence>
<dbReference type="PANTHER" id="PTHR24252:SF7">
    <property type="entry name" value="HYALIN"/>
    <property type="match status" value="1"/>
</dbReference>
<dbReference type="Pfam" id="PF00089">
    <property type="entry name" value="Trypsin"/>
    <property type="match status" value="1"/>
</dbReference>
<evidence type="ECO:0008006" key="12">
    <source>
        <dbReference type="Google" id="ProtNLM"/>
    </source>
</evidence>
<dbReference type="GO" id="GO:0160032">
    <property type="term" value="P:Toll receptor ligand protein activation cascade"/>
    <property type="evidence" value="ECO:0007669"/>
    <property type="project" value="UniProtKB-ARBA"/>
</dbReference>
<dbReference type="PRINTS" id="PR00722">
    <property type="entry name" value="CHYMOTRYPSIN"/>
</dbReference>
<dbReference type="InterPro" id="IPR000859">
    <property type="entry name" value="CUB_dom"/>
</dbReference>
<dbReference type="FunFam" id="2.40.10.10:FF:000015">
    <property type="entry name" value="Atrial natriuretic peptide-converting enzyme"/>
    <property type="match status" value="1"/>
</dbReference>
<dbReference type="InterPro" id="IPR001254">
    <property type="entry name" value="Trypsin_dom"/>
</dbReference>
<dbReference type="STRING" id="7395.A0A1A9VV57"/>
<accession>A0A1A9VV57</accession>
<keyword evidence="5" id="KW-0720">Serine protease</keyword>
<evidence type="ECO:0000259" key="9">
    <source>
        <dbReference type="PROSITE" id="PS50240"/>
    </source>
</evidence>
<comment type="caution">
    <text evidence="7">Lacks conserved residue(s) required for the propagation of feature annotation.</text>
</comment>
<evidence type="ECO:0000256" key="7">
    <source>
        <dbReference type="PROSITE-ProRule" id="PRU00059"/>
    </source>
</evidence>
<comment type="subcellular location">
    <subcellularLocation>
        <location evidence="1">Secreted</location>
    </subcellularLocation>
</comment>
<proteinExistence type="predicted"/>
<dbReference type="Gene3D" id="2.40.10.10">
    <property type="entry name" value="Trypsin-like serine proteases"/>
    <property type="match status" value="1"/>
</dbReference>
<keyword evidence="6" id="KW-1015">Disulfide bond</keyword>
<dbReference type="Proteomes" id="UP000078200">
    <property type="component" value="Unassembled WGS sequence"/>
</dbReference>
<feature type="domain" description="CUB" evidence="8">
    <location>
        <begin position="137"/>
        <end position="253"/>
    </location>
</feature>
<dbReference type="SMART" id="SM00020">
    <property type="entry name" value="Tryp_SPc"/>
    <property type="match status" value="1"/>
</dbReference>
<dbReference type="PANTHER" id="PTHR24252">
    <property type="entry name" value="ACROSIN-RELATED"/>
    <property type="match status" value="1"/>
</dbReference>
<evidence type="ECO:0000259" key="8">
    <source>
        <dbReference type="PROSITE" id="PS01180"/>
    </source>
</evidence>
<dbReference type="CDD" id="cd00190">
    <property type="entry name" value="Tryp_SPc"/>
    <property type="match status" value="1"/>
</dbReference>
<keyword evidence="2" id="KW-0964">Secreted</keyword>
<dbReference type="GO" id="GO:0006508">
    <property type="term" value="P:proteolysis"/>
    <property type="evidence" value="ECO:0007669"/>
    <property type="project" value="UniProtKB-KW"/>
</dbReference>
<dbReference type="GO" id="GO:0050832">
    <property type="term" value="P:defense response to fungus"/>
    <property type="evidence" value="ECO:0007669"/>
    <property type="project" value="UniProtKB-ARBA"/>
</dbReference>
<keyword evidence="3" id="KW-0645">Protease</keyword>
<dbReference type="SUPFAM" id="SSF49854">
    <property type="entry name" value="Spermadhesin, CUB domain"/>
    <property type="match status" value="1"/>
</dbReference>
<feature type="domain" description="Peptidase S1" evidence="9">
    <location>
        <begin position="267"/>
        <end position="506"/>
    </location>
</feature>
<dbReference type="GO" id="GO:0035008">
    <property type="term" value="P:positive regulation of melanization defense response"/>
    <property type="evidence" value="ECO:0007669"/>
    <property type="project" value="UniProtKB-ARBA"/>
</dbReference>
<keyword evidence="4" id="KW-0378">Hydrolase</keyword>
<evidence type="ECO:0000256" key="5">
    <source>
        <dbReference type="ARBA" id="ARBA00022825"/>
    </source>
</evidence>
<organism evidence="10 11">
    <name type="scientific">Glossina austeni</name>
    <name type="common">Savannah tsetse fly</name>
    <dbReference type="NCBI Taxonomy" id="7395"/>
    <lineage>
        <taxon>Eukaryota</taxon>
        <taxon>Metazoa</taxon>
        <taxon>Ecdysozoa</taxon>
        <taxon>Arthropoda</taxon>
        <taxon>Hexapoda</taxon>
        <taxon>Insecta</taxon>
        <taxon>Pterygota</taxon>
        <taxon>Neoptera</taxon>
        <taxon>Endopterygota</taxon>
        <taxon>Diptera</taxon>
        <taxon>Brachycera</taxon>
        <taxon>Muscomorpha</taxon>
        <taxon>Hippoboscoidea</taxon>
        <taxon>Glossinidae</taxon>
        <taxon>Glossina</taxon>
    </lineage>
</organism>
<evidence type="ECO:0000256" key="3">
    <source>
        <dbReference type="ARBA" id="ARBA00022670"/>
    </source>
</evidence>
<dbReference type="VEuPathDB" id="VectorBase:GAUT048707"/>
<keyword evidence="11" id="KW-1185">Reference proteome</keyword>
<evidence type="ECO:0000256" key="1">
    <source>
        <dbReference type="ARBA" id="ARBA00004613"/>
    </source>
</evidence>
<sequence length="519" mass="58506">MISHSNQKLILKVIDMAQCQRACEHFSKFDSCQSYSAGALVLSQCGQALLGAISFGTACGAEKLFGRHNKINFSVNIANKILNFKVRETSSTYFLHFLHSFITKLLETPSMFEIRNTFFLILNVICVHVTNCQISLCGPMEYQLRDENQVINITSPYYPGFYATGTNCRYRITAPPDHTVILSCRYELFPNICDSESFFISLDGDFQFRDAERYCSSSQMTRMSHFRSMSIAYYSSFAGTMVRGRFLCHAFAQQQQCDCGWSPDLRVTNGQESLKNEFPSIVALRDLYASQRLFCGGSIISHRHIVTAAHCVENRRNLSNIVAYVGYHDLMNDNESLYANQYRIQSIIIHPSYATAATESNSDIALLVTSTAIEWSRGVGPICLPWLQRNELFPYVTVDVIGWGTTSFAGSKSNVLQKVQLMILENHICQQQYNNSIMASQICTFDYRGLGQDSCQYDSGGPLIYRQSYHILLGVVSYGQSCGRRYAVGVNTRITTHLSWLWAYTQDDISLGKASKTTA</sequence>
<dbReference type="InterPro" id="IPR001314">
    <property type="entry name" value="Peptidase_S1A"/>
</dbReference>
<dbReference type="GO" id="GO:0004252">
    <property type="term" value="F:serine-type endopeptidase activity"/>
    <property type="evidence" value="ECO:0007669"/>
    <property type="project" value="InterPro"/>
</dbReference>
<dbReference type="SMART" id="SM00042">
    <property type="entry name" value="CUB"/>
    <property type="match status" value="1"/>
</dbReference>
<evidence type="ECO:0000313" key="11">
    <source>
        <dbReference type="Proteomes" id="UP000078200"/>
    </source>
</evidence>
<dbReference type="Gene3D" id="2.60.120.290">
    <property type="entry name" value="Spermadhesin, CUB domain"/>
    <property type="match status" value="1"/>
</dbReference>
<dbReference type="InterPro" id="IPR043504">
    <property type="entry name" value="Peptidase_S1_PA_chymotrypsin"/>
</dbReference>
<dbReference type="PROSITE" id="PS00134">
    <property type="entry name" value="TRYPSIN_HIS"/>
    <property type="match status" value="1"/>
</dbReference>
<protein>
    <recommendedName>
        <fullName evidence="12">Peptidase S1 domain-containing protein</fullName>
    </recommendedName>
</protein>
<dbReference type="SUPFAM" id="SSF50494">
    <property type="entry name" value="Trypsin-like serine proteases"/>
    <property type="match status" value="1"/>
</dbReference>
<evidence type="ECO:0000256" key="2">
    <source>
        <dbReference type="ARBA" id="ARBA00022525"/>
    </source>
</evidence>
<dbReference type="PROSITE" id="PS50240">
    <property type="entry name" value="TRYPSIN_DOM"/>
    <property type="match status" value="1"/>
</dbReference>
<dbReference type="InterPro" id="IPR035914">
    <property type="entry name" value="Sperma_CUB_dom_sf"/>
</dbReference>